<feature type="transmembrane region" description="Helical" evidence="7">
    <location>
        <begin position="186"/>
        <end position="208"/>
    </location>
</feature>
<feature type="transmembrane region" description="Helical" evidence="7">
    <location>
        <begin position="54"/>
        <end position="76"/>
    </location>
</feature>
<dbReference type="EMBL" id="CAFBPB010000055">
    <property type="protein sequence ID" value="CAB5002924.1"/>
    <property type="molecule type" value="Genomic_DNA"/>
</dbReference>
<keyword evidence="2" id="KW-0813">Transport</keyword>
<reference evidence="9" key="1">
    <citation type="submission" date="2020-05" db="EMBL/GenBank/DDBJ databases">
        <authorList>
            <person name="Chiriac C."/>
            <person name="Salcher M."/>
            <person name="Ghai R."/>
            <person name="Kavagutti S V."/>
        </authorList>
    </citation>
    <scope>NUCLEOTIDE SEQUENCE</scope>
</reference>
<dbReference type="CDD" id="cd06261">
    <property type="entry name" value="TM_PBP2"/>
    <property type="match status" value="1"/>
</dbReference>
<gene>
    <name evidence="9" type="ORF">UFOPK4049_00559</name>
</gene>
<dbReference type="PANTHER" id="PTHR43005:SF1">
    <property type="entry name" value="SPERMIDINE_PUTRESCINE TRANSPORT SYSTEM PERMEASE PROTEIN"/>
    <property type="match status" value="1"/>
</dbReference>
<evidence type="ECO:0000256" key="2">
    <source>
        <dbReference type="ARBA" id="ARBA00022448"/>
    </source>
</evidence>
<name>A0A6J7PLV7_9ZZZZ</name>
<sequence>MIALFIFYPLYRGVFLAFTRTKLLEGPDSTLNGFENFKNLFADPTFITALQNTFVFAAFGLTSQMLLGLGAAMLLSKERKYIGLIRVLVVLPWFTPPVVTAYMWRFMLDTNAGIIIQLLKDVGISFGEVGIWGNPHLAIFGALFVDLWASYPFFMLFILAGIQGIPKDMRESTSVDGASAFQHFRYVVLPLIKPVLIVSGLLGVIHLINSPTLMLLLTNGGPGDSTLVLPLYAFRQAFQGYDFGYASAISVLVLAAIAGFAMVYIRFAKFGKED</sequence>
<protein>
    <submittedName>
        <fullName evidence="9">Unannotated protein</fullName>
    </submittedName>
</protein>
<evidence type="ECO:0000313" key="9">
    <source>
        <dbReference type="EMBL" id="CAB5002924.1"/>
    </source>
</evidence>
<keyword evidence="4 7" id="KW-0812">Transmembrane</keyword>
<dbReference type="SUPFAM" id="SSF161098">
    <property type="entry name" value="MetI-like"/>
    <property type="match status" value="1"/>
</dbReference>
<evidence type="ECO:0000259" key="8">
    <source>
        <dbReference type="PROSITE" id="PS50928"/>
    </source>
</evidence>
<keyword evidence="3" id="KW-1003">Cell membrane</keyword>
<evidence type="ECO:0000256" key="7">
    <source>
        <dbReference type="SAM" id="Phobius"/>
    </source>
</evidence>
<evidence type="ECO:0000256" key="1">
    <source>
        <dbReference type="ARBA" id="ARBA00004651"/>
    </source>
</evidence>
<dbReference type="Gene3D" id="1.10.3720.10">
    <property type="entry name" value="MetI-like"/>
    <property type="match status" value="1"/>
</dbReference>
<keyword evidence="5 7" id="KW-1133">Transmembrane helix</keyword>
<dbReference type="InterPro" id="IPR000515">
    <property type="entry name" value="MetI-like"/>
</dbReference>
<dbReference type="PROSITE" id="PS50928">
    <property type="entry name" value="ABC_TM1"/>
    <property type="match status" value="1"/>
</dbReference>
<evidence type="ECO:0000256" key="3">
    <source>
        <dbReference type="ARBA" id="ARBA00022475"/>
    </source>
</evidence>
<keyword evidence="6 7" id="KW-0472">Membrane</keyword>
<dbReference type="PANTHER" id="PTHR43005">
    <property type="entry name" value="BLR7065 PROTEIN"/>
    <property type="match status" value="1"/>
</dbReference>
<feature type="domain" description="ABC transmembrane type-1" evidence="8">
    <location>
        <begin position="50"/>
        <end position="264"/>
    </location>
</feature>
<evidence type="ECO:0000256" key="5">
    <source>
        <dbReference type="ARBA" id="ARBA00022989"/>
    </source>
</evidence>
<accession>A0A6J7PLV7</accession>
<dbReference type="Pfam" id="PF00528">
    <property type="entry name" value="BPD_transp_1"/>
    <property type="match status" value="1"/>
</dbReference>
<evidence type="ECO:0000256" key="4">
    <source>
        <dbReference type="ARBA" id="ARBA00022692"/>
    </source>
</evidence>
<evidence type="ECO:0000256" key="6">
    <source>
        <dbReference type="ARBA" id="ARBA00023136"/>
    </source>
</evidence>
<feature type="transmembrane region" description="Helical" evidence="7">
    <location>
        <begin position="243"/>
        <end position="265"/>
    </location>
</feature>
<feature type="transmembrane region" description="Helical" evidence="7">
    <location>
        <begin position="83"/>
        <end position="104"/>
    </location>
</feature>
<organism evidence="9">
    <name type="scientific">freshwater metagenome</name>
    <dbReference type="NCBI Taxonomy" id="449393"/>
    <lineage>
        <taxon>unclassified sequences</taxon>
        <taxon>metagenomes</taxon>
        <taxon>ecological metagenomes</taxon>
    </lineage>
</organism>
<proteinExistence type="predicted"/>
<feature type="transmembrane region" description="Helical" evidence="7">
    <location>
        <begin position="137"/>
        <end position="165"/>
    </location>
</feature>
<dbReference type="GO" id="GO:0055085">
    <property type="term" value="P:transmembrane transport"/>
    <property type="evidence" value="ECO:0007669"/>
    <property type="project" value="InterPro"/>
</dbReference>
<dbReference type="AlphaFoldDB" id="A0A6J7PLV7"/>
<dbReference type="GO" id="GO:0005886">
    <property type="term" value="C:plasma membrane"/>
    <property type="evidence" value="ECO:0007669"/>
    <property type="project" value="UniProtKB-SubCell"/>
</dbReference>
<dbReference type="InterPro" id="IPR035906">
    <property type="entry name" value="MetI-like_sf"/>
</dbReference>
<comment type="subcellular location">
    <subcellularLocation>
        <location evidence="1">Cell membrane</location>
        <topology evidence="1">Multi-pass membrane protein</topology>
    </subcellularLocation>
</comment>